<keyword evidence="2" id="KW-0472">Membrane</keyword>
<protein>
    <submittedName>
        <fullName evidence="4">Uncharacterized protein</fullName>
    </submittedName>
</protein>
<sequence>MGRLSVLPASFEAIETWVARAFLLFAILTLGPWLLVFAYDFLLYFIRYALWELPVIGGKARGHRKPEPAKLVEHATGHKKVPSFARSAGDDASATKTGAQVGAAQDSRARNSTTTT</sequence>
<reference evidence="4" key="1">
    <citation type="submission" date="2020-01" db="EMBL/GenBank/DDBJ databases">
        <authorList>
            <consortium name="DOE Joint Genome Institute"/>
            <person name="Haridas S."/>
            <person name="Albert R."/>
            <person name="Binder M."/>
            <person name="Bloem J."/>
            <person name="Labutti K."/>
            <person name="Salamov A."/>
            <person name="Andreopoulos B."/>
            <person name="Baker S.E."/>
            <person name="Barry K."/>
            <person name="Bills G."/>
            <person name="Bluhm B.H."/>
            <person name="Cannon C."/>
            <person name="Castanera R."/>
            <person name="Culley D.E."/>
            <person name="Daum C."/>
            <person name="Ezra D."/>
            <person name="Gonzalez J.B."/>
            <person name="Henrissat B."/>
            <person name="Kuo A."/>
            <person name="Liang C."/>
            <person name="Lipzen A."/>
            <person name="Lutzoni F."/>
            <person name="Magnuson J."/>
            <person name="Mondo S."/>
            <person name="Nolan M."/>
            <person name="Ohm R."/>
            <person name="Pangilinan J."/>
            <person name="Park H.-J."/>
            <person name="Ramirez L."/>
            <person name="Alfaro M."/>
            <person name="Sun H."/>
            <person name="Tritt A."/>
            <person name="Yoshinaga Y."/>
            <person name="Zwiers L.-H."/>
            <person name="Turgeon B.G."/>
            <person name="Goodwin S.B."/>
            <person name="Spatafora J.W."/>
            <person name="Crous P.W."/>
            <person name="Grigoriev I.V."/>
        </authorList>
    </citation>
    <scope>NUCLEOTIDE SEQUENCE</scope>
    <source>
        <strain evidence="4">CBS 342.82</strain>
    </source>
</reference>
<feature type="compositionally biased region" description="Basic and acidic residues" evidence="1">
    <location>
        <begin position="65"/>
        <end position="76"/>
    </location>
</feature>
<feature type="region of interest" description="Disordered" evidence="1">
    <location>
        <begin position="61"/>
        <end position="116"/>
    </location>
</feature>
<keyword evidence="2" id="KW-1133">Transmembrane helix</keyword>
<dbReference type="OrthoDB" id="5309803at2759"/>
<evidence type="ECO:0000256" key="2">
    <source>
        <dbReference type="SAM" id="Phobius"/>
    </source>
</evidence>
<keyword evidence="3" id="KW-1185">Reference proteome</keyword>
<proteinExistence type="predicted"/>
<evidence type="ECO:0000313" key="3">
    <source>
        <dbReference type="Proteomes" id="UP000504637"/>
    </source>
</evidence>
<dbReference type="RefSeq" id="XP_033461085.1">
    <property type="nucleotide sequence ID" value="XM_033604405.1"/>
</dbReference>
<organism evidence="4">
    <name type="scientific">Dissoconium aciculare CBS 342.82</name>
    <dbReference type="NCBI Taxonomy" id="1314786"/>
    <lineage>
        <taxon>Eukaryota</taxon>
        <taxon>Fungi</taxon>
        <taxon>Dikarya</taxon>
        <taxon>Ascomycota</taxon>
        <taxon>Pezizomycotina</taxon>
        <taxon>Dothideomycetes</taxon>
        <taxon>Dothideomycetidae</taxon>
        <taxon>Mycosphaerellales</taxon>
        <taxon>Dissoconiaceae</taxon>
        <taxon>Dissoconium</taxon>
    </lineage>
</organism>
<keyword evidence="2" id="KW-0812">Transmembrane</keyword>
<feature type="transmembrane region" description="Helical" evidence="2">
    <location>
        <begin position="20"/>
        <end position="46"/>
    </location>
</feature>
<dbReference type="GeneID" id="54362205"/>
<dbReference type="AlphaFoldDB" id="A0A6J3M8X6"/>
<evidence type="ECO:0000256" key="1">
    <source>
        <dbReference type="SAM" id="MobiDB-lite"/>
    </source>
</evidence>
<evidence type="ECO:0000313" key="4">
    <source>
        <dbReference type="RefSeq" id="XP_033461085.1"/>
    </source>
</evidence>
<name>A0A6J3M8X6_9PEZI</name>
<accession>A0A6J3M8X6</accession>
<gene>
    <name evidence="4" type="ORF">K489DRAFT_378439</name>
</gene>
<dbReference type="Proteomes" id="UP000504637">
    <property type="component" value="Unplaced"/>
</dbReference>
<reference evidence="4" key="3">
    <citation type="submission" date="2025-08" db="UniProtKB">
        <authorList>
            <consortium name="RefSeq"/>
        </authorList>
    </citation>
    <scope>IDENTIFICATION</scope>
    <source>
        <strain evidence="4">CBS 342.82</strain>
    </source>
</reference>
<reference evidence="4" key="2">
    <citation type="submission" date="2020-04" db="EMBL/GenBank/DDBJ databases">
        <authorList>
            <consortium name="NCBI Genome Project"/>
        </authorList>
    </citation>
    <scope>NUCLEOTIDE SEQUENCE</scope>
    <source>
        <strain evidence="4">CBS 342.82</strain>
    </source>
</reference>